<evidence type="ECO:0000313" key="2">
    <source>
        <dbReference type="EMBL" id="KAJ3779738.1"/>
    </source>
</evidence>
<feature type="chain" id="PRO_5041258723" evidence="1">
    <location>
        <begin position="20"/>
        <end position="184"/>
    </location>
</feature>
<organism evidence="2 3">
    <name type="scientific">Lentinula aff. detonsa</name>
    <dbReference type="NCBI Taxonomy" id="2804958"/>
    <lineage>
        <taxon>Eukaryota</taxon>
        <taxon>Fungi</taxon>
        <taxon>Dikarya</taxon>
        <taxon>Basidiomycota</taxon>
        <taxon>Agaricomycotina</taxon>
        <taxon>Agaricomycetes</taxon>
        <taxon>Agaricomycetidae</taxon>
        <taxon>Agaricales</taxon>
        <taxon>Marasmiineae</taxon>
        <taxon>Omphalotaceae</taxon>
        <taxon>Lentinula</taxon>
    </lineage>
</organism>
<dbReference type="Proteomes" id="UP001163798">
    <property type="component" value="Unassembled WGS sequence"/>
</dbReference>
<feature type="signal peptide" evidence="1">
    <location>
        <begin position="1"/>
        <end position="19"/>
    </location>
</feature>
<gene>
    <name evidence="2" type="ORF">GGU10DRAFT_370282</name>
</gene>
<sequence>MHLNPAYLLFALLSPVAYAAPTTAVGSNLSRRGQLLDDNTVHVNISGDPLRTYRSFNKNDHEYLQPRLETIFQYWISSMEMFKLSKEGKKISRDMIVPPDLLKPLNIVIEKESVPELEHFRFTFWGSGVKEIPGFQGCELEGDRCGGYASKWIVFFNRNGEDMYYANRNKTGFGAPVEAWRISK</sequence>
<proteinExistence type="predicted"/>
<dbReference type="AlphaFoldDB" id="A0AA38KW35"/>
<comment type="caution">
    <text evidence="2">The sequence shown here is derived from an EMBL/GenBank/DDBJ whole genome shotgun (WGS) entry which is preliminary data.</text>
</comment>
<protein>
    <submittedName>
        <fullName evidence="2">Uncharacterized protein</fullName>
    </submittedName>
</protein>
<reference evidence="2" key="1">
    <citation type="submission" date="2022-08" db="EMBL/GenBank/DDBJ databases">
        <authorList>
            <consortium name="DOE Joint Genome Institute"/>
            <person name="Min B."/>
            <person name="Riley R."/>
            <person name="Sierra-Patev S."/>
            <person name="Naranjo-Ortiz M."/>
            <person name="Looney B."/>
            <person name="Konkel Z."/>
            <person name="Slot J.C."/>
            <person name="Sakamoto Y."/>
            <person name="Steenwyk J.L."/>
            <person name="Rokas A."/>
            <person name="Carro J."/>
            <person name="Camarero S."/>
            <person name="Ferreira P."/>
            <person name="Molpeceres G."/>
            <person name="Ruiz-Duenas F.J."/>
            <person name="Serrano A."/>
            <person name="Henrissat B."/>
            <person name="Drula E."/>
            <person name="Hughes K.W."/>
            <person name="Mata J.L."/>
            <person name="Ishikawa N.K."/>
            <person name="Vargas-Isla R."/>
            <person name="Ushijima S."/>
            <person name="Smith C.A."/>
            <person name="Ahrendt S."/>
            <person name="Andreopoulos W."/>
            <person name="He G."/>
            <person name="Labutti K."/>
            <person name="Lipzen A."/>
            <person name="Ng V."/>
            <person name="Sandor L."/>
            <person name="Barry K."/>
            <person name="Martinez A.T."/>
            <person name="Xiao Y."/>
            <person name="Gibbons J.G."/>
            <person name="Terashima K."/>
            <person name="Hibbett D.S."/>
            <person name="Grigoriev I.V."/>
        </authorList>
    </citation>
    <scope>NUCLEOTIDE SEQUENCE</scope>
    <source>
        <strain evidence="2">TFB10291</strain>
    </source>
</reference>
<evidence type="ECO:0000256" key="1">
    <source>
        <dbReference type="SAM" id="SignalP"/>
    </source>
</evidence>
<accession>A0AA38KW35</accession>
<evidence type="ECO:0000313" key="3">
    <source>
        <dbReference type="Proteomes" id="UP001163798"/>
    </source>
</evidence>
<keyword evidence="1" id="KW-0732">Signal</keyword>
<keyword evidence="3" id="KW-1185">Reference proteome</keyword>
<dbReference type="EMBL" id="MU794280">
    <property type="protein sequence ID" value="KAJ3779738.1"/>
    <property type="molecule type" value="Genomic_DNA"/>
</dbReference>
<name>A0AA38KW35_9AGAR</name>